<comment type="similarity">
    <text evidence="1 5">Belongs to the DNA glycosylase MPG family.</text>
</comment>
<dbReference type="GO" id="GO:0003905">
    <property type="term" value="F:alkylbase DNA N-glycosylase activity"/>
    <property type="evidence" value="ECO:0007669"/>
    <property type="project" value="InterPro"/>
</dbReference>
<sequence length="202" mass="23533">MLDRKYFRKNTLDLAKDLLGNILVRKIDGQVIRARIVETEAYLGVNDRACHTFLGKKTDRNKIMYMDAGTLYVYQTYGIHFLLNISSVKEGVPEAVLLRAIEPLDNFDLISKNRFGKNYQDLSIYQRKNLSNGPAKLTKALKIDKNFNGKDIFSKDFYMEEGKKDFEIVKAKRIGIDYAKEAKDYLYRFYIKDNPYVLKLES</sequence>
<dbReference type="GO" id="GO:0003677">
    <property type="term" value="F:DNA binding"/>
    <property type="evidence" value="ECO:0007669"/>
    <property type="project" value="InterPro"/>
</dbReference>
<dbReference type="PANTHER" id="PTHR10429:SF0">
    <property type="entry name" value="DNA-3-METHYLADENINE GLYCOSYLASE"/>
    <property type="match status" value="1"/>
</dbReference>
<evidence type="ECO:0000256" key="3">
    <source>
        <dbReference type="ARBA" id="ARBA00022801"/>
    </source>
</evidence>
<organism evidence="6">
    <name type="scientific">Anaerococcus vaginalis</name>
    <dbReference type="NCBI Taxonomy" id="33037"/>
    <lineage>
        <taxon>Bacteria</taxon>
        <taxon>Bacillati</taxon>
        <taxon>Bacillota</taxon>
        <taxon>Tissierellia</taxon>
        <taxon>Tissierellales</taxon>
        <taxon>Peptoniphilaceae</taxon>
        <taxon>Anaerococcus</taxon>
    </lineage>
</organism>
<dbReference type="GO" id="GO:0006284">
    <property type="term" value="P:base-excision repair"/>
    <property type="evidence" value="ECO:0007669"/>
    <property type="project" value="InterPro"/>
</dbReference>
<dbReference type="SUPFAM" id="SSF50486">
    <property type="entry name" value="FMT C-terminal domain-like"/>
    <property type="match status" value="1"/>
</dbReference>
<dbReference type="HAMAP" id="MF_00527">
    <property type="entry name" value="3MGH"/>
    <property type="match status" value="1"/>
</dbReference>
<dbReference type="InterPro" id="IPR011034">
    <property type="entry name" value="Formyl_transferase-like_C_sf"/>
</dbReference>
<gene>
    <name evidence="6" type="ORF">AVLFYP127_00696</name>
</gene>
<dbReference type="InterPro" id="IPR036995">
    <property type="entry name" value="MPG_sf"/>
</dbReference>
<dbReference type="EC" id="3.2.2.-" evidence="5"/>
<evidence type="ECO:0000256" key="5">
    <source>
        <dbReference type="HAMAP-Rule" id="MF_00527"/>
    </source>
</evidence>
<evidence type="ECO:0000256" key="1">
    <source>
        <dbReference type="ARBA" id="ARBA00009232"/>
    </source>
</evidence>
<dbReference type="Gene3D" id="3.10.300.10">
    <property type="entry name" value="Methylpurine-DNA glycosylase (MPG)"/>
    <property type="match status" value="1"/>
</dbReference>
<dbReference type="Pfam" id="PF02245">
    <property type="entry name" value="Pur_DNA_glyco"/>
    <property type="match status" value="1"/>
</dbReference>
<proteinExistence type="inferred from homology"/>
<evidence type="ECO:0000313" key="6">
    <source>
        <dbReference type="EMBL" id="VYT06372.1"/>
    </source>
</evidence>
<dbReference type="AlphaFoldDB" id="A0A6N2TNR5"/>
<dbReference type="CDD" id="cd00540">
    <property type="entry name" value="AAG"/>
    <property type="match status" value="1"/>
</dbReference>
<dbReference type="PANTHER" id="PTHR10429">
    <property type="entry name" value="DNA-3-METHYLADENINE GLYCOSYLASE"/>
    <property type="match status" value="1"/>
</dbReference>
<evidence type="ECO:0000256" key="2">
    <source>
        <dbReference type="ARBA" id="ARBA00022763"/>
    </source>
</evidence>
<keyword evidence="2 5" id="KW-0227">DNA damage</keyword>
<accession>A0A6N2TNR5</accession>
<dbReference type="FunFam" id="3.10.300.10:FF:000001">
    <property type="entry name" value="Putative 3-methyladenine DNA glycosylase"/>
    <property type="match status" value="1"/>
</dbReference>
<evidence type="ECO:0000256" key="4">
    <source>
        <dbReference type="ARBA" id="ARBA00023204"/>
    </source>
</evidence>
<name>A0A6N2TNR5_9FIRM</name>
<dbReference type="NCBIfam" id="TIGR00567">
    <property type="entry name" value="3mg"/>
    <property type="match status" value="1"/>
</dbReference>
<keyword evidence="3 5" id="KW-0378">Hydrolase</keyword>
<keyword evidence="4 5" id="KW-0234">DNA repair</keyword>
<dbReference type="EMBL" id="CACRSW010000027">
    <property type="protein sequence ID" value="VYT06372.1"/>
    <property type="molecule type" value="Genomic_DNA"/>
</dbReference>
<dbReference type="InterPro" id="IPR003180">
    <property type="entry name" value="MPG"/>
</dbReference>
<protein>
    <recommendedName>
        <fullName evidence="5">Putative 3-methyladenine DNA glycosylase</fullName>
        <ecNumber evidence="5">3.2.2.-</ecNumber>
    </recommendedName>
</protein>
<reference evidence="6" key="1">
    <citation type="submission" date="2019-11" db="EMBL/GenBank/DDBJ databases">
        <authorList>
            <person name="Feng L."/>
        </authorList>
    </citation>
    <scope>NUCLEOTIDE SEQUENCE</scope>
    <source>
        <strain evidence="6">AvaginalisLFYP127</strain>
    </source>
</reference>
<dbReference type="RefSeq" id="WP_156329198.1">
    <property type="nucleotide sequence ID" value="NZ_CACRSW010000027.1"/>
</dbReference>